<dbReference type="EMBL" id="CM026425">
    <property type="protein sequence ID" value="KAG0577369.1"/>
    <property type="molecule type" value="Genomic_DNA"/>
</dbReference>
<gene>
    <name evidence="2" type="ORF">KC19_5G151500</name>
</gene>
<reference evidence="2" key="1">
    <citation type="submission" date="2020-06" db="EMBL/GenBank/DDBJ databases">
        <title>WGS assembly of Ceratodon purpureus strain R40.</title>
        <authorList>
            <person name="Carey S.B."/>
            <person name="Jenkins J."/>
            <person name="Shu S."/>
            <person name="Lovell J.T."/>
            <person name="Sreedasyam A."/>
            <person name="Maumus F."/>
            <person name="Tiley G.P."/>
            <person name="Fernandez-Pozo N."/>
            <person name="Barry K."/>
            <person name="Chen C."/>
            <person name="Wang M."/>
            <person name="Lipzen A."/>
            <person name="Daum C."/>
            <person name="Saski C.A."/>
            <person name="Payton A.C."/>
            <person name="Mcbreen J.C."/>
            <person name="Conrad R.E."/>
            <person name="Kollar L.M."/>
            <person name="Olsson S."/>
            <person name="Huttunen S."/>
            <person name="Landis J.B."/>
            <person name="Wickett N.J."/>
            <person name="Johnson M.G."/>
            <person name="Rensing S.A."/>
            <person name="Grimwood J."/>
            <person name="Schmutz J."/>
            <person name="Mcdaniel S.F."/>
        </authorList>
    </citation>
    <scope>NUCLEOTIDE SEQUENCE</scope>
    <source>
        <strain evidence="2">R40</strain>
    </source>
</reference>
<keyword evidence="3" id="KW-1185">Reference proteome</keyword>
<protein>
    <submittedName>
        <fullName evidence="2">Uncharacterized protein</fullName>
    </submittedName>
</protein>
<organism evidence="2 3">
    <name type="scientific">Ceratodon purpureus</name>
    <name type="common">Fire moss</name>
    <name type="synonym">Dicranum purpureum</name>
    <dbReference type="NCBI Taxonomy" id="3225"/>
    <lineage>
        <taxon>Eukaryota</taxon>
        <taxon>Viridiplantae</taxon>
        <taxon>Streptophyta</taxon>
        <taxon>Embryophyta</taxon>
        <taxon>Bryophyta</taxon>
        <taxon>Bryophytina</taxon>
        <taxon>Bryopsida</taxon>
        <taxon>Dicranidae</taxon>
        <taxon>Pseudoditrichales</taxon>
        <taxon>Ditrichaceae</taxon>
        <taxon>Ceratodon</taxon>
    </lineage>
</organism>
<sequence length="59" mass="6963">MCNFLLSWALPSILLDYKLILLLELRRASHHGRFDEAEGGRYPLGKITNLWLYSFHFIL</sequence>
<evidence type="ECO:0000313" key="3">
    <source>
        <dbReference type="Proteomes" id="UP000822688"/>
    </source>
</evidence>
<feature type="signal peptide" evidence="1">
    <location>
        <begin position="1"/>
        <end position="15"/>
    </location>
</feature>
<proteinExistence type="predicted"/>
<comment type="caution">
    <text evidence="2">The sequence shown here is derived from an EMBL/GenBank/DDBJ whole genome shotgun (WGS) entry which is preliminary data.</text>
</comment>
<feature type="chain" id="PRO_5035933157" evidence="1">
    <location>
        <begin position="16"/>
        <end position="59"/>
    </location>
</feature>
<accession>A0A8T0I351</accession>
<dbReference type="Proteomes" id="UP000822688">
    <property type="component" value="Chromosome 5"/>
</dbReference>
<name>A0A8T0I351_CERPU</name>
<keyword evidence="1" id="KW-0732">Signal</keyword>
<evidence type="ECO:0000256" key="1">
    <source>
        <dbReference type="SAM" id="SignalP"/>
    </source>
</evidence>
<dbReference type="AlphaFoldDB" id="A0A8T0I351"/>
<evidence type="ECO:0000313" key="2">
    <source>
        <dbReference type="EMBL" id="KAG0577369.1"/>
    </source>
</evidence>